<dbReference type="RefSeq" id="WP_184169538.1">
    <property type="nucleotide sequence ID" value="NZ_JACHGF010000001.1"/>
</dbReference>
<dbReference type="AlphaFoldDB" id="A0A840TKH6"/>
<dbReference type="GO" id="GO:0016740">
    <property type="term" value="F:transferase activity"/>
    <property type="evidence" value="ECO:0007669"/>
    <property type="project" value="UniProtKB-KW"/>
</dbReference>
<dbReference type="SUPFAM" id="SSF52317">
    <property type="entry name" value="Class I glutamine amidotransferase-like"/>
    <property type="match status" value="1"/>
</dbReference>
<evidence type="ECO:0000313" key="4">
    <source>
        <dbReference type="Proteomes" id="UP000557307"/>
    </source>
</evidence>
<feature type="chain" id="PRO_5032434891" evidence="1">
    <location>
        <begin position="22"/>
        <end position="245"/>
    </location>
</feature>
<dbReference type="InterPro" id="IPR029062">
    <property type="entry name" value="Class_I_gatase-like"/>
</dbReference>
<reference evidence="3 4" key="1">
    <citation type="submission" date="2020-08" db="EMBL/GenBank/DDBJ databases">
        <title>Genomic Encyclopedia of Type Strains, Phase IV (KMG-IV): sequencing the most valuable type-strain genomes for metagenomic binning, comparative biology and taxonomic classification.</title>
        <authorList>
            <person name="Goeker M."/>
        </authorList>
    </citation>
    <scope>NUCLEOTIDE SEQUENCE [LARGE SCALE GENOMIC DNA]</scope>
    <source>
        <strain evidence="3 4">DSM 105074</strain>
    </source>
</reference>
<name>A0A840TKH6_9BACT</name>
<evidence type="ECO:0000259" key="2">
    <source>
        <dbReference type="Pfam" id="PF06283"/>
    </source>
</evidence>
<dbReference type="PANTHER" id="PTHR40469:SF2">
    <property type="entry name" value="GALACTOSE-BINDING DOMAIN-LIKE SUPERFAMILY PROTEIN"/>
    <property type="match status" value="1"/>
</dbReference>
<dbReference type="EMBL" id="JACHGF010000001">
    <property type="protein sequence ID" value="MBB5282062.1"/>
    <property type="molecule type" value="Genomic_DNA"/>
</dbReference>
<evidence type="ECO:0000313" key="3">
    <source>
        <dbReference type="EMBL" id="MBB5282062.1"/>
    </source>
</evidence>
<protein>
    <submittedName>
        <fullName evidence="3">Type 1 glutamine amidotransferase</fullName>
    </submittedName>
</protein>
<accession>A0A840TKH6</accession>
<dbReference type="Gene3D" id="3.40.50.880">
    <property type="match status" value="1"/>
</dbReference>
<organism evidence="3 4">
    <name type="scientific">Rhabdobacter roseus</name>
    <dbReference type="NCBI Taxonomy" id="1655419"/>
    <lineage>
        <taxon>Bacteria</taxon>
        <taxon>Pseudomonadati</taxon>
        <taxon>Bacteroidota</taxon>
        <taxon>Cytophagia</taxon>
        <taxon>Cytophagales</taxon>
        <taxon>Cytophagaceae</taxon>
        <taxon>Rhabdobacter</taxon>
    </lineage>
</organism>
<feature type="domain" description="ThuA-like" evidence="2">
    <location>
        <begin position="27"/>
        <end position="236"/>
    </location>
</feature>
<keyword evidence="3" id="KW-0315">Glutamine amidotransferase</keyword>
<comment type="caution">
    <text evidence="3">The sequence shown here is derived from an EMBL/GenBank/DDBJ whole genome shotgun (WGS) entry which is preliminary data.</text>
</comment>
<evidence type="ECO:0000256" key="1">
    <source>
        <dbReference type="SAM" id="SignalP"/>
    </source>
</evidence>
<dbReference type="Pfam" id="PF06283">
    <property type="entry name" value="ThuA"/>
    <property type="match status" value="1"/>
</dbReference>
<keyword evidence="4" id="KW-1185">Reference proteome</keyword>
<dbReference type="PANTHER" id="PTHR40469">
    <property type="entry name" value="SECRETED GLYCOSYL HYDROLASE"/>
    <property type="match status" value="1"/>
</dbReference>
<dbReference type="Proteomes" id="UP000557307">
    <property type="component" value="Unassembled WGS sequence"/>
</dbReference>
<proteinExistence type="predicted"/>
<keyword evidence="1" id="KW-0732">Signal</keyword>
<gene>
    <name evidence="3" type="ORF">HNQ92_000183</name>
</gene>
<sequence>MKSFLSTLAILLAGFSLLATAPARDAILVFSKTAGFRHLSIPDGKRALLKLGKENNIRVDTTEDAAAFTAANLRQYKAIVFLSTSGDVFNDEQQTAFQEYIRRGGGFVGIHGASTTEYTWPWFNKLVGAYFLDHPKPQPASIDVWNKVHPATRVLPNRWNRFDEWYNYRDIQPGIKVLATMDEGSYQGGKHGRNHPIVWYHEFDGGRSFYTGFGHTPASYTEPLFLDHIREGILWAMGKKKIATN</sequence>
<keyword evidence="3" id="KW-0808">Transferase</keyword>
<dbReference type="InterPro" id="IPR029010">
    <property type="entry name" value="ThuA-like"/>
</dbReference>
<feature type="signal peptide" evidence="1">
    <location>
        <begin position="1"/>
        <end position="21"/>
    </location>
</feature>